<dbReference type="Pfam" id="PF02472">
    <property type="entry name" value="ExbD"/>
    <property type="match status" value="1"/>
</dbReference>
<keyword evidence="7" id="KW-0653">Protein transport</keyword>
<gene>
    <name evidence="9" type="ORF">P73_0512</name>
</gene>
<dbReference type="GO" id="GO:0005886">
    <property type="term" value="C:plasma membrane"/>
    <property type="evidence" value="ECO:0007669"/>
    <property type="project" value="UniProtKB-SubCell"/>
</dbReference>
<dbReference type="HOGENOM" id="CLU_085305_4_0_5"/>
<dbReference type="InterPro" id="IPR003400">
    <property type="entry name" value="ExbD"/>
</dbReference>
<accession>A0A0B5DYF4</accession>
<evidence type="ECO:0000256" key="7">
    <source>
        <dbReference type="RuleBase" id="RU003879"/>
    </source>
</evidence>
<comment type="similarity">
    <text evidence="2 7">Belongs to the ExbD/TolR family.</text>
</comment>
<feature type="transmembrane region" description="Helical" evidence="8">
    <location>
        <begin position="21"/>
        <end position="39"/>
    </location>
</feature>
<evidence type="ECO:0000313" key="9">
    <source>
        <dbReference type="EMBL" id="AJE45227.1"/>
    </source>
</evidence>
<evidence type="ECO:0000256" key="2">
    <source>
        <dbReference type="ARBA" id="ARBA00005811"/>
    </source>
</evidence>
<evidence type="ECO:0000256" key="4">
    <source>
        <dbReference type="ARBA" id="ARBA00022692"/>
    </source>
</evidence>
<evidence type="ECO:0000256" key="5">
    <source>
        <dbReference type="ARBA" id="ARBA00022989"/>
    </source>
</evidence>
<keyword evidence="4 7" id="KW-0812">Transmembrane</keyword>
<dbReference type="KEGG" id="cid:P73_0512"/>
<dbReference type="AlphaFoldDB" id="A0A0B5DYF4"/>
<evidence type="ECO:0000256" key="3">
    <source>
        <dbReference type="ARBA" id="ARBA00022475"/>
    </source>
</evidence>
<dbReference type="OrthoDB" id="8479787at2"/>
<dbReference type="PANTHER" id="PTHR30558">
    <property type="entry name" value="EXBD MEMBRANE COMPONENT OF PMF-DRIVEN MACROMOLECULE IMPORT SYSTEM"/>
    <property type="match status" value="1"/>
</dbReference>
<evidence type="ECO:0000256" key="8">
    <source>
        <dbReference type="SAM" id="Phobius"/>
    </source>
</evidence>
<name>A0A0B5DYF4_9RHOB</name>
<comment type="subcellular location">
    <subcellularLocation>
        <location evidence="1">Cell membrane</location>
        <topology evidence="1">Single-pass membrane protein</topology>
    </subcellularLocation>
    <subcellularLocation>
        <location evidence="7">Cell membrane</location>
        <topology evidence="7">Single-pass type II membrane protein</topology>
    </subcellularLocation>
</comment>
<evidence type="ECO:0000313" key="10">
    <source>
        <dbReference type="Proteomes" id="UP000031521"/>
    </source>
</evidence>
<sequence length="142" mass="15275">MKRLDFAPPPRPPKGESIVPMINVVFLLLIFFLMTAQIAPPEPFDLSPPAAASETPAEAEMTVYLGPEGELGFQDAQGEEAVFHALERTRIELCADGGCAGSEAMPLRVKADETVPALTLARLLPRLAEIGFSDVELVTEAQ</sequence>
<dbReference type="PANTHER" id="PTHR30558:SF3">
    <property type="entry name" value="BIOPOLYMER TRANSPORT PROTEIN EXBD-RELATED"/>
    <property type="match status" value="1"/>
</dbReference>
<keyword evidence="3" id="KW-1003">Cell membrane</keyword>
<proteinExistence type="inferred from homology"/>
<evidence type="ECO:0000256" key="1">
    <source>
        <dbReference type="ARBA" id="ARBA00004162"/>
    </source>
</evidence>
<keyword evidence="5 8" id="KW-1133">Transmembrane helix</keyword>
<dbReference type="GO" id="GO:0015031">
    <property type="term" value="P:protein transport"/>
    <property type="evidence" value="ECO:0007669"/>
    <property type="project" value="UniProtKB-KW"/>
</dbReference>
<protein>
    <submittedName>
        <fullName evidence="9">Biopolymer transport protein</fullName>
    </submittedName>
</protein>
<organism evidence="9 10">
    <name type="scientific">Celeribacter indicus</name>
    <dbReference type="NCBI Taxonomy" id="1208324"/>
    <lineage>
        <taxon>Bacteria</taxon>
        <taxon>Pseudomonadati</taxon>
        <taxon>Pseudomonadota</taxon>
        <taxon>Alphaproteobacteria</taxon>
        <taxon>Rhodobacterales</taxon>
        <taxon>Roseobacteraceae</taxon>
        <taxon>Celeribacter</taxon>
    </lineage>
</organism>
<keyword evidence="10" id="KW-1185">Reference proteome</keyword>
<reference evidence="9 10" key="1">
    <citation type="journal article" date="2014" name="Int. J. Syst. Evol. Microbiol.">
        <title>Celeribacter indicus sp. nov., a polycyclic aromatic hydrocarbon-degrading bacterium from deep-sea sediment and reclassification of Huaishuia halophila as Celeribacter halophilus comb. nov.</title>
        <authorList>
            <person name="Lai Q."/>
            <person name="Cao J."/>
            <person name="Yuan J."/>
            <person name="Li F."/>
            <person name="Shao Z."/>
        </authorList>
    </citation>
    <scope>NUCLEOTIDE SEQUENCE [LARGE SCALE GENOMIC DNA]</scope>
    <source>
        <strain evidence="9">P73</strain>
    </source>
</reference>
<dbReference type="RefSeq" id="WP_043868327.1">
    <property type="nucleotide sequence ID" value="NZ_CP004393.1"/>
</dbReference>
<keyword evidence="6 8" id="KW-0472">Membrane</keyword>
<dbReference type="Proteomes" id="UP000031521">
    <property type="component" value="Chromosome"/>
</dbReference>
<dbReference type="EMBL" id="CP004393">
    <property type="protein sequence ID" value="AJE45227.1"/>
    <property type="molecule type" value="Genomic_DNA"/>
</dbReference>
<dbReference type="STRING" id="1208324.P73_0512"/>
<dbReference type="GO" id="GO:0022857">
    <property type="term" value="F:transmembrane transporter activity"/>
    <property type="evidence" value="ECO:0007669"/>
    <property type="project" value="InterPro"/>
</dbReference>
<keyword evidence="7" id="KW-0813">Transport</keyword>
<evidence type="ECO:0000256" key="6">
    <source>
        <dbReference type="ARBA" id="ARBA00023136"/>
    </source>
</evidence>